<dbReference type="InterPro" id="IPR038573">
    <property type="entry name" value="BrnT_sf"/>
</dbReference>
<organism evidence="1 2">
    <name type="scientific">Exilibacterium tricleocarpae</name>
    <dbReference type="NCBI Taxonomy" id="2591008"/>
    <lineage>
        <taxon>Bacteria</taxon>
        <taxon>Pseudomonadati</taxon>
        <taxon>Pseudomonadota</taxon>
        <taxon>Gammaproteobacteria</taxon>
        <taxon>Cellvibrionales</taxon>
        <taxon>Cellvibrionaceae</taxon>
        <taxon>Exilibacterium</taxon>
    </lineage>
</organism>
<dbReference type="Proteomes" id="UP000319732">
    <property type="component" value="Unassembled WGS sequence"/>
</dbReference>
<dbReference type="AlphaFoldDB" id="A0A545TAL0"/>
<protein>
    <submittedName>
        <fullName evidence="1">BrnT family toxin</fullName>
    </submittedName>
</protein>
<keyword evidence="2" id="KW-1185">Reference proteome</keyword>
<reference evidence="1 2" key="1">
    <citation type="submission" date="2019-06" db="EMBL/GenBank/DDBJ databases">
        <title>Whole genome sequence for Cellvibrionaceae sp. R142.</title>
        <authorList>
            <person name="Wang G."/>
        </authorList>
    </citation>
    <scope>NUCLEOTIDE SEQUENCE [LARGE SCALE GENOMIC DNA]</scope>
    <source>
        <strain evidence="1 2">R142</strain>
    </source>
</reference>
<dbReference type="EMBL" id="VHSG01000017">
    <property type="protein sequence ID" value="TQV74250.1"/>
    <property type="molecule type" value="Genomic_DNA"/>
</dbReference>
<sequence>MQFEWDEDKREETLRDRGIDFIDAALIWKDQMRQERVDLRHNYGETRIQTIGKSRLGILLVVYTERTYEDGEEVIRIISARKADKRE</sequence>
<dbReference type="Pfam" id="PF04365">
    <property type="entry name" value="BrnT_toxin"/>
    <property type="match status" value="1"/>
</dbReference>
<dbReference type="InterPro" id="IPR007460">
    <property type="entry name" value="BrnT_toxin"/>
</dbReference>
<name>A0A545TAL0_9GAMM</name>
<proteinExistence type="predicted"/>
<dbReference type="Gene3D" id="3.10.450.530">
    <property type="entry name" value="Ribonuclease toxin, BrnT, of type II toxin-antitoxin system"/>
    <property type="match status" value="1"/>
</dbReference>
<dbReference type="RefSeq" id="WP_142905473.1">
    <property type="nucleotide sequence ID" value="NZ_ML660096.1"/>
</dbReference>
<evidence type="ECO:0000313" key="2">
    <source>
        <dbReference type="Proteomes" id="UP000319732"/>
    </source>
</evidence>
<accession>A0A545TAL0</accession>
<evidence type="ECO:0000313" key="1">
    <source>
        <dbReference type="EMBL" id="TQV74250.1"/>
    </source>
</evidence>
<dbReference type="OrthoDB" id="9802417at2"/>
<comment type="caution">
    <text evidence="1">The sequence shown here is derived from an EMBL/GenBank/DDBJ whole genome shotgun (WGS) entry which is preliminary data.</text>
</comment>
<gene>
    <name evidence="1" type="ORF">FKG94_16740</name>
</gene>